<feature type="signal peptide" evidence="1">
    <location>
        <begin position="1"/>
        <end position="24"/>
    </location>
</feature>
<feature type="chain" id="PRO_5026739291" evidence="1">
    <location>
        <begin position="25"/>
        <end position="150"/>
    </location>
</feature>
<sequence>MLLRKVLAALFVTLVLKFTRPVHSNDEMEAGERRHFELSPEDAVPMNKWAGVDDARNSFPGDLIVGYRLADEVLYRRVIEIRNPTNELKTGIITFSVPRGQFHYVSAINRAGSVGVMCEEPYTIGNSETGFRVRSQPNTQVVLDCTFAAH</sequence>
<name>A0A6J0B6U5_NEOLC</name>
<dbReference type="RefSeq" id="XP_015509871.1">
    <property type="nucleotide sequence ID" value="XM_015654385.2"/>
</dbReference>
<dbReference type="Proteomes" id="UP000829291">
    <property type="component" value="Chromosome 1"/>
</dbReference>
<dbReference type="InParanoid" id="A0A6J0B6U5"/>
<dbReference type="OrthoDB" id="7548640at2759"/>
<protein>
    <submittedName>
        <fullName evidence="3">Uncharacterized protein LOC107217028</fullName>
    </submittedName>
</protein>
<gene>
    <name evidence="3" type="primary">LOC107217028</name>
</gene>
<keyword evidence="1" id="KW-0732">Signal</keyword>
<dbReference type="GeneID" id="107217028"/>
<dbReference type="KEGG" id="nlo:107217028"/>
<accession>A0A6J0B6U5</accession>
<keyword evidence="2" id="KW-1185">Reference proteome</keyword>
<evidence type="ECO:0000313" key="2">
    <source>
        <dbReference type="Proteomes" id="UP000829291"/>
    </source>
</evidence>
<proteinExistence type="predicted"/>
<evidence type="ECO:0000256" key="1">
    <source>
        <dbReference type="SAM" id="SignalP"/>
    </source>
</evidence>
<reference evidence="3" key="1">
    <citation type="submission" date="2025-08" db="UniProtKB">
        <authorList>
            <consortium name="RefSeq"/>
        </authorList>
    </citation>
    <scope>IDENTIFICATION</scope>
    <source>
        <tissue evidence="3">Thorax and Abdomen</tissue>
    </source>
</reference>
<organism evidence="3">
    <name type="scientific">Neodiprion lecontei</name>
    <name type="common">Redheaded pine sawfly</name>
    <dbReference type="NCBI Taxonomy" id="441921"/>
    <lineage>
        <taxon>Eukaryota</taxon>
        <taxon>Metazoa</taxon>
        <taxon>Ecdysozoa</taxon>
        <taxon>Arthropoda</taxon>
        <taxon>Hexapoda</taxon>
        <taxon>Insecta</taxon>
        <taxon>Pterygota</taxon>
        <taxon>Neoptera</taxon>
        <taxon>Endopterygota</taxon>
        <taxon>Hymenoptera</taxon>
        <taxon>Tenthredinoidea</taxon>
        <taxon>Diprionidae</taxon>
        <taxon>Diprioninae</taxon>
        <taxon>Neodiprion</taxon>
    </lineage>
</organism>
<evidence type="ECO:0000313" key="3">
    <source>
        <dbReference type="RefSeq" id="XP_015509871.1"/>
    </source>
</evidence>
<dbReference type="AlphaFoldDB" id="A0A6J0B6U5"/>